<feature type="domain" description="Sulfatase N-terminal" evidence="4">
    <location>
        <begin position="40"/>
        <end position="409"/>
    </location>
</feature>
<accession>W7QAF4</accession>
<dbReference type="InterPro" id="IPR052701">
    <property type="entry name" value="GAG_Ulvan_Degrading_Sulfatases"/>
</dbReference>
<evidence type="ECO:0000256" key="3">
    <source>
        <dbReference type="SAM" id="SignalP"/>
    </source>
</evidence>
<sequence length="524" mass="58505">MRFIKSIIDIGIISSILLLLPSCSSQEQAKEEAMQTSDKPNIVIFYVDDLGYGDLGAYGATAVKTPNVDALAHNGIRFTDAHSSAATCTPSRYSLLTGEQAFRNKRARILPGDAPLLIDVNQPTLPKMLKKVGYKTAVVGKWHLGLGDGFVDWNKAVKPGPLEIGFDYSFLLPATGDRVPSVYLENHHVVNLSQDDPLYVNYKHKIGNRPTGYENPELVRQTPDEGHNKTIVNGISRMGWMACGKSAEWIDEDFYQVFTDKANDFITANKEQPFFLFFPFHDIHVPRLPHKMFQGQTDMGPRGDAIVQMDWITGQIVNQLKKYNLLDNTIILFTSDNGAVLNDGYEDQAEELLGEHKPNGIYKGGKYSAHEAGTRVPTIIHYPNRVKPGVSDALMTQVDIYASLANYLNIPLENQEAIDSQVLTDAWFNAQEPGRDFIIQQSVGLALRMGSWKYITPANENRMKRKAAIKERKNIDIGAKPTAQLYNLTKDPSEQIDLAARMPEKVAELAQLLAKEKARTARKQ</sequence>
<dbReference type="Gene3D" id="3.30.1120.10">
    <property type="match status" value="1"/>
</dbReference>
<proteinExistence type="inferred from homology"/>
<dbReference type="SUPFAM" id="SSF53649">
    <property type="entry name" value="Alkaline phosphatase-like"/>
    <property type="match status" value="1"/>
</dbReference>
<dbReference type="eggNOG" id="COG3119">
    <property type="taxonomic scope" value="Bacteria"/>
</dbReference>
<dbReference type="Proteomes" id="UP000019276">
    <property type="component" value="Unassembled WGS sequence"/>
</dbReference>
<organism evidence="5 6">
    <name type="scientific">Catenovulum agarivorans DS-2</name>
    <dbReference type="NCBI Taxonomy" id="1328313"/>
    <lineage>
        <taxon>Bacteria</taxon>
        <taxon>Pseudomonadati</taxon>
        <taxon>Pseudomonadota</taxon>
        <taxon>Gammaproteobacteria</taxon>
        <taxon>Alteromonadales</taxon>
        <taxon>Alteromonadaceae</taxon>
        <taxon>Catenovulum</taxon>
    </lineage>
</organism>
<dbReference type="PATRIC" id="fig|1328313.3.peg.2228"/>
<comment type="similarity">
    <text evidence="1">Belongs to the sulfatase family.</text>
</comment>
<name>W7QAF4_9ALTE</name>
<keyword evidence="6" id="KW-1185">Reference proteome</keyword>
<dbReference type="Gene3D" id="3.40.720.10">
    <property type="entry name" value="Alkaline Phosphatase, subunit A"/>
    <property type="match status" value="1"/>
</dbReference>
<feature type="signal peptide" evidence="3">
    <location>
        <begin position="1"/>
        <end position="29"/>
    </location>
</feature>
<gene>
    <name evidence="5" type="ORF">DS2_10898</name>
</gene>
<dbReference type="GO" id="GO:0016787">
    <property type="term" value="F:hydrolase activity"/>
    <property type="evidence" value="ECO:0007669"/>
    <property type="project" value="UniProtKB-KW"/>
</dbReference>
<dbReference type="InterPro" id="IPR017850">
    <property type="entry name" value="Alkaline_phosphatase_core_sf"/>
</dbReference>
<evidence type="ECO:0000259" key="4">
    <source>
        <dbReference type="Pfam" id="PF00884"/>
    </source>
</evidence>
<keyword evidence="2" id="KW-0378">Hydrolase</keyword>
<protein>
    <submittedName>
        <fullName evidence="5">Sulfatase</fullName>
    </submittedName>
</protein>
<dbReference type="STRING" id="1328313.DS2_10898"/>
<dbReference type="PROSITE" id="PS00149">
    <property type="entry name" value="SULFATASE_2"/>
    <property type="match status" value="1"/>
</dbReference>
<dbReference type="RefSeq" id="WP_035014810.1">
    <property type="nucleotide sequence ID" value="NZ_ARZY01000019.1"/>
</dbReference>
<dbReference type="InterPro" id="IPR000917">
    <property type="entry name" value="Sulfatase_N"/>
</dbReference>
<dbReference type="CDD" id="cd16143">
    <property type="entry name" value="ARS_like"/>
    <property type="match status" value="1"/>
</dbReference>
<dbReference type="InterPro" id="IPR024607">
    <property type="entry name" value="Sulfatase_CS"/>
</dbReference>
<keyword evidence="3" id="KW-0732">Signal</keyword>
<dbReference type="PROSITE" id="PS00523">
    <property type="entry name" value="SULFATASE_1"/>
    <property type="match status" value="1"/>
</dbReference>
<dbReference type="PANTHER" id="PTHR43751">
    <property type="entry name" value="SULFATASE"/>
    <property type="match status" value="1"/>
</dbReference>
<dbReference type="OrthoDB" id="9803751at2"/>
<dbReference type="EMBL" id="ARZY01000019">
    <property type="protein sequence ID" value="EWH09789.1"/>
    <property type="molecule type" value="Genomic_DNA"/>
</dbReference>
<feature type="chain" id="PRO_5004901027" evidence="3">
    <location>
        <begin position="30"/>
        <end position="524"/>
    </location>
</feature>
<evidence type="ECO:0000313" key="6">
    <source>
        <dbReference type="Proteomes" id="UP000019276"/>
    </source>
</evidence>
<dbReference type="PANTHER" id="PTHR43751:SF6">
    <property type="entry name" value="N-ACETYLGALACTOSAMINE-6-O-SULFATASE"/>
    <property type="match status" value="1"/>
</dbReference>
<evidence type="ECO:0000256" key="2">
    <source>
        <dbReference type="ARBA" id="ARBA00022801"/>
    </source>
</evidence>
<reference evidence="5 6" key="1">
    <citation type="journal article" date="2014" name="Genome Announc.">
        <title>Draft Genome Sequence of the Agar-Degrading Bacterium Catenovulum sp. Strain DS-2, Isolated from Intestines of Haliotis diversicolor.</title>
        <authorList>
            <person name="Shan D."/>
            <person name="Li X."/>
            <person name="Gu Z."/>
            <person name="Wei G."/>
            <person name="Gao Z."/>
            <person name="Shao Z."/>
        </authorList>
    </citation>
    <scope>NUCLEOTIDE SEQUENCE [LARGE SCALE GENOMIC DNA]</scope>
    <source>
        <strain evidence="5 6">DS-2</strain>
    </source>
</reference>
<evidence type="ECO:0000256" key="1">
    <source>
        <dbReference type="ARBA" id="ARBA00008779"/>
    </source>
</evidence>
<evidence type="ECO:0000313" key="5">
    <source>
        <dbReference type="EMBL" id="EWH09789.1"/>
    </source>
</evidence>
<comment type="caution">
    <text evidence="5">The sequence shown here is derived from an EMBL/GenBank/DDBJ whole genome shotgun (WGS) entry which is preliminary data.</text>
</comment>
<dbReference type="AlphaFoldDB" id="W7QAF4"/>
<dbReference type="Pfam" id="PF00884">
    <property type="entry name" value="Sulfatase"/>
    <property type="match status" value="1"/>
</dbReference>